<protein>
    <submittedName>
        <fullName evidence="1">Uncharacterized protein</fullName>
    </submittedName>
</protein>
<accession>A0A397W7A1</accession>
<gene>
    <name evidence="1" type="ORF">C2G38_2027286</name>
</gene>
<evidence type="ECO:0000313" key="1">
    <source>
        <dbReference type="EMBL" id="RIB29902.1"/>
    </source>
</evidence>
<dbReference type="SUPFAM" id="SSF48452">
    <property type="entry name" value="TPR-like"/>
    <property type="match status" value="1"/>
</dbReference>
<proteinExistence type="predicted"/>
<evidence type="ECO:0000313" key="2">
    <source>
        <dbReference type="Proteomes" id="UP000266673"/>
    </source>
</evidence>
<reference evidence="1 2" key="1">
    <citation type="submission" date="2018-06" db="EMBL/GenBank/DDBJ databases">
        <title>Comparative genomics reveals the genomic features of Rhizophagus irregularis, R. cerebriforme, R. diaphanum and Gigaspora rosea, and their symbiotic lifestyle signature.</title>
        <authorList>
            <person name="Morin E."/>
            <person name="San Clemente H."/>
            <person name="Chen E.C.H."/>
            <person name="De La Providencia I."/>
            <person name="Hainaut M."/>
            <person name="Kuo A."/>
            <person name="Kohler A."/>
            <person name="Murat C."/>
            <person name="Tang N."/>
            <person name="Roy S."/>
            <person name="Loubradou J."/>
            <person name="Henrissat B."/>
            <person name="Grigoriev I.V."/>
            <person name="Corradi N."/>
            <person name="Roux C."/>
            <person name="Martin F.M."/>
        </authorList>
    </citation>
    <scope>NUCLEOTIDE SEQUENCE [LARGE SCALE GENOMIC DNA]</scope>
    <source>
        <strain evidence="1 2">DAOM 194757</strain>
    </source>
</reference>
<comment type="caution">
    <text evidence="1">The sequence shown here is derived from an EMBL/GenBank/DDBJ whole genome shotgun (WGS) entry which is preliminary data.</text>
</comment>
<dbReference type="OrthoDB" id="2447603at2759"/>
<dbReference type="AlphaFoldDB" id="A0A397W7A1"/>
<dbReference type="InterPro" id="IPR011990">
    <property type="entry name" value="TPR-like_helical_dom_sf"/>
</dbReference>
<organism evidence="1 2">
    <name type="scientific">Gigaspora rosea</name>
    <dbReference type="NCBI Taxonomy" id="44941"/>
    <lineage>
        <taxon>Eukaryota</taxon>
        <taxon>Fungi</taxon>
        <taxon>Fungi incertae sedis</taxon>
        <taxon>Mucoromycota</taxon>
        <taxon>Glomeromycotina</taxon>
        <taxon>Glomeromycetes</taxon>
        <taxon>Diversisporales</taxon>
        <taxon>Gigasporaceae</taxon>
        <taxon>Gigaspora</taxon>
    </lineage>
</organism>
<keyword evidence="2" id="KW-1185">Reference proteome</keyword>
<sequence>MDKDITSGIQWLHSEDIVHLDLQISSGVPPFKDMTGPIEIALHVISGKREASIDETPIDYINLYHRAWNDEASLLSNINEIHNKFNDMKMEPFVDIDNISNQDFKTIDQIIEDVRQNHLTPNQNSDDHYDIGRALISHGDTYFNLSKYEKLLADLNKLLEIASNNTEAALAFSGTIYCYMDIYE</sequence>
<name>A0A397W7A1_9GLOM</name>
<dbReference type="EMBL" id="QKWP01000026">
    <property type="protein sequence ID" value="RIB29902.1"/>
    <property type="molecule type" value="Genomic_DNA"/>
</dbReference>
<dbReference type="Proteomes" id="UP000266673">
    <property type="component" value="Unassembled WGS sequence"/>
</dbReference>